<name>A0A8K1CQC9_PYTOL</name>
<dbReference type="Pfam" id="PF06127">
    <property type="entry name" value="Mpo1-like"/>
    <property type="match status" value="1"/>
</dbReference>
<proteinExistence type="predicted"/>
<reference evidence="2" key="1">
    <citation type="submission" date="2019-03" db="EMBL/GenBank/DDBJ databases">
        <title>Long read genome sequence of the mycoparasitic Pythium oligandrum ATCC 38472 isolated from sugarbeet rhizosphere.</title>
        <authorList>
            <person name="Gaulin E."/>
        </authorList>
    </citation>
    <scope>NUCLEOTIDE SEQUENCE</scope>
    <source>
        <strain evidence="2">ATCC 38472_TT</strain>
    </source>
</reference>
<dbReference type="InterPro" id="IPR009305">
    <property type="entry name" value="Mpo1-like"/>
</dbReference>
<protein>
    <submittedName>
        <fullName evidence="2">Uncharacterized protein</fullName>
    </submittedName>
</protein>
<dbReference type="AlphaFoldDB" id="A0A8K1CQC9"/>
<keyword evidence="3" id="KW-1185">Reference proteome</keyword>
<dbReference type="PANTHER" id="PTHR34205:SF2">
    <property type="entry name" value="DUF962 DOMAIN-CONTAINING PROTEIN"/>
    <property type="match status" value="1"/>
</dbReference>
<evidence type="ECO:0000313" key="3">
    <source>
        <dbReference type="Proteomes" id="UP000794436"/>
    </source>
</evidence>
<dbReference type="EMBL" id="SPLM01000036">
    <property type="protein sequence ID" value="TMW66443.1"/>
    <property type="molecule type" value="Genomic_DNA"/>
</dbReference>
<accession>A0A8K1CQC9</accession>
<dbReference type="PANTHER" id="PTHR34205">
    <property type="entry name" value="TRANSMEMBRANE PROTEIN"/>
    <property type="match status" value="1"/>
</dbReference>
<organism evidence="2 3">
    <name type="scientific">Pythium oligandrum</name>
    <name type="common">Mycoparasitic fungus</name>
    <dbReference type="NCBI Taxonomy" id="41045"/>
    <lineage>
        <taxon>Eukaryota</taxon>
        <taxon>Sar</taxon>
        <taxon>Stramenopiles</taxon>
        <taxon>Oomycota</taxon>
        <taxon>Peronosporomycetes</taxon>
        <taxon>Pythiales</taxon>
        <taxon>Pythiaceae</taxon>
        <taxon>Pythium</taxon>
    </lineage>
</organism>
<dbReference type="Proteomes" id="UP000794436">
    <property type="component" value="Unassembled WGS sequence"/>
</dbReference>
<dbReference type="OrthoDB" id="5511466at2759"/>
<keyword evidence="1" id="KW-0812">Transmembrane</keyword>
<gene>
    <name evidence="2" type="ORF">Poli38472_004208</name>
</gene>
<evidence type="ECO:0000256" key="1">
    <source>
        <dbReference type="SAM" id="Phobius"/>
    </source>
</evidence>
<keyword evidence="1" id="KW-1133">Transmembrane helix</keyword>
<comment type="caution">
    <text evidence="2">The sequence shown here is derived from an EMBL/GenBank/DDBJ whole genome shotgun (WGS) entry which is preliminary data.</text>
</comment>
<feature type="transmembrane region" description="Helical" evidence="1">
    <location>
        <begin position="86"/>
        <end position="104"/>
    </location>
</feature>
<keyword evidence="1" id="KW-0472">Membrane</keyword>
<sequence length="186" mass="20438">MAKSVAQFLRPEWLLVSAAIAALSYGSPLLADLLPTAQSPSSLKPYADIASFRPHYVLEHQDETTVKLHATGTTLSVLLTLFNPEFFAAGILAIMCGQIAFPVFRHHDHGAVEALVVLFVFFTTTKFLRGSVSTAVLVLLIGYAFAWTGHFFFEHNKPATLIYPTYSLVCDFLLWAETITGTTITI</sequence>
<evidence type="ECO:0000313" key="2">
    <source>
        <dbReference type="EMBL" id="TMW66443.1"/>
    </source>
</evidence>
<feature type="transmembrane region" description="Helical" evidence="1">
    <location>
        <begin position="134"/>
        <end position="153"/>
    </location>
</feature>